<organism evidence="1">
    <name type="scientific">Zea mays</name>
    <name type="common">Maize</name>
    <dbReference type="NCBI Taxonomy" id="4577"/>
    <lineage>
        <taxon>Eukaryota</taxon>
        <taxon>Viridiplantae</taxon>
        <taxon>Streptophyta</taxon>
        <taxon>Embryophyta</taxon>
        <taxon>Tracheophyta</taxon>
        <taxon>Spermatophyta</taxon>
        <taxon>Magnoliopsida</taxon>
        <taxon>Liliopsida</taxon>
        <taxon>Poales</taxon>
        <taxon>Poaceae</taxon>
        <taxon>PACMAD clade</taxon>
        <taxon>Panicoideae</taxon>
        <taxon>Andropogonodae</taxon>
        <taxon>Andropogoneae</taxon>
        <taxon>Tripsacinae</taxon>
        <taxon>Zea</taxon>
    </lineage>
</organism>
<evidence type="ECO:0000313" key="1">
    <source>
        <dbReference type="EMBL" id="ONM54779.1"/>
    </source>
</evidence>
<accession>A0A1D6I3R3</accession>
<dbReference type="AlphaFoldDB" id="A0A1D6I3R3"/>
<reference evidence="1" key="1">
    <citation type="submission" date="2015-12" db="EMBL/GenBank/DDBJ databases">
        <title>Update maize B73 reference genome by single molecule sequencing technologies.</title>
        <authorList>
            <consortium name="Maize Genome Sequencing Project"/>
            <person name="Ware D."/>
        </authorList>
    </citation>
    <scope>NUCLEOTIDE SEQUENCE [LARGE SCALE GENOMIC DNA]</scope>
    <source>
        <tissue evidence="1">Seedling</tissue>
    </source>
</reference>
<dbReference type="EMBL" id="CM007650">
    <property type="protein sequence ID" value="ONM54779.1"/>
    <property type="molecule type" value="Genomic_DNA"/>
</dbReference>
<dbReference type="ExpressionAtlas" id="A0A1D6I3R3">
    <property type="expression patterns" value="baseline and differential"/>
</dbReference>
<proteinExistence type="predicted"/>
<name>A0A1D6I3R3_MAIZE</name>
<protein>
    <submittedName>
        <fullName evidence="1">Enhanced ethylene response protein 5</fullName>
    </submittedName>
</protein>
<sequence length="130" mass="14044">MAAYLSMGEAQRRIGDYLSRVTNAISCSDAAALASLLSVSSAPASTPLSDALAAIPDFPRLAGDRYPDLADLLVPLLRAIHFHSIQRFADAYSSFEKASKFVPHLPDSVQSIGVFEDVTYFWLQRVPAGV</sequence>
<gene>
    <name evidence="1" type="ORF">ZEAMMB73_Zm00001d020359</name>
</gene>